<evidence type="ECO:0000313" key="1">
    <source>
        <dbReference type="EMBL" id="EFM01005.1"/>
    </source>
</evidence>
<dbReference type="RefSeq" id="WP_006950363.1">
    <property type="nucleotide sequence ID" value="NZ_GL397214.1"/>
</dbReference>
<organism evidence="1 2">
    <name type="scientific">Hoylesella marshii DSM 16973 = JCM 13450</name>
    <dbReference type="NCBI Taxonomy" id="862515"/>
    <lineage>
        <taxon>Bacteria</taxon>
        <taxon>Pseudomonadati</taxon>
        <taxon>Bacteroidota</taxon>
        <taxon>Bacteroidia</taxon>
        <taxon>Bacteroidales</taxon>
        <taxon>Prevotellaceae</taxon>
        <taxon>Hoylesella</taxon>
    </lineage>
</organism>
<dbReference type="BioCyc" id="PMAR862515-HMP:GMOO-2040-MONOMER"/>
<dbReference type="HOGENOM" id="CLU_791403_0_0_10"/>
<protein>
    <recommendedName>
        <fullName evidence="3">Glycosyltransferase subfamily 4-like N-terminal domain-containing protein</fullName>
    </recommendedName>
</protein>
<dbReference type="Proteomes" id="UP000004394">
    <property type="component" value="Unassembled WGS sequence"/>
</dbReference>
<keyword evidence="2" id="KW-1185">Reference proteome</keyword>
<dbReference type="SUPFAM" id="SSF53756">
    <property type="entry name" value="UDP-Glycosyltransferase/glycogen phosphorylase"/>
    <property type="match status" value="1"/>
</dbReference>
<dbReference type="STRING" id="862515.HMPREF0658_2012"/>
<dbReference type="EMBL" id="AEEI01000056">
    <property type="protein sequence ID" value="EFM01005.1"/>
    <property type="molecule type" value="Genomic_DNA"/>
</dbReference>
<accession>E0NV07</accession>
<dbReference type="AlphaFoldDB" id="E0NV07"/>
<gene>
    <name evidence="1" type="ORF">HMPREF0658_2012</name>
</gene>
<sequence length="342" mass="39647">MKILFIDYIFQKGHVHFNRIHIDSLKAQGYEVRLALYEAMAAQLPYTADEYDVVIPQRYEQRDGHPLRNRINFLRALRYIQSHVRLDDYDKLIVSSWDEVTLGLLPLRRDMYLICHANAANLANRVKDGVIRRMNRLGCHFIVFNDYMAAPFAAHGIRRVHIVSHGCVAPFTDGQGAIPDICKGYRRVIFHPSTKADTAFVDELFAHERLQRYLADTGTLLLLRHRQPRWADTEQIRFIEAQLSMEDYEQLFLHSYLILLAYSDGFAYQVSGVSYEAVANQKPMAILQHPSLDYCKAFYDYDPRFANAEELLELLQQLDRTTGRCIVTAADLTPNYSFLRHA</sequence>
<evidence type="ECO:0000313" key="2">
    <source>
        <dbReference type="Proteomes" id="UP000004394"/>
    </source>
</evidence>
<evidence type="ECO:0008006" key="3">
    <source>
        <dbReference type="Google" id="ProtNLM"/>
    </source>
</evidence>
<reference evidence="1" key="1">
    <citation type="submission" date="2010-07" db="EMBL/GenBank/DDBJ databases">
        <authorList>
            <person name="Muzny D."/>
            <person name="Qin X."/>
            <person name="Deng J."/>
            <person name="Jiang H."/>
            <person name="Liu Y."/>
            <person name="Qu J."/>
            <person name="Song X.-Z."/>
            <person name="Zhang L."/>
            <person name="Thornton R."/>
            <person name="Coyle M."/>
            <person name="Francisco L."/>
            <person name="Jackson L."/>
            <person name="Javaid M."/>
            <person name="Korchina V."/>
            <person name="Kovar C."/>
            <person name="Mata R."/>
            <person name="Mathew T."/>
            <person name="Ngo R."/>
            <person name="Nguyen L."/>
            <person name="Nguyen N."/>
            <person name="Okwuonu G."/>
            <person name="Ongeri F."/>
            <person name="Pham C."/>
            <person name="Simmons D."/>
            <person name="Wilczek-Boney K."/>
            <person name="Hale W."/>
            <person name="Jakkamsetti A."/>
            <person name="Pham P."/>
            <person name="Ruth R."/>
            <person name="San Lucas F."/>
            <person name="Warren J."/>
            <person name="Zhang J."/>
            <person name="Zhao Z."/>
            <person name="Zhou C."/>
            <person name="Zhu D."/>
            <person name="Lee S."/>
            <person name="Bess C."/>
            <person name="Blankenburg K."/>
            <person name="Forbes L."/>
            <person name="Fu Q."/>
            <person name="Gubbala S."/>
            <person name="Hirani K."/>
            <person name="Jayaseelan J.C."/>
            <person name="Lara F."/>
            <person name="Munidasa M."/>
            <person name="Palculict T."/>
            <person name="Patil S."/>
            <person name="Pu L.-L."/>
            <person name="Saada N."/>
            <person name="Tang L."/>
            <person name="Weissenberger G."/>
            <person name="Zhu Y."/>
            <person name="Hemphill L."/>
            <person name="Shang Y."/>
            <person name="Youmans B."/>
            <person name="Ayvaz T."/>
            <person name="Ross M."/>
            <person name="Santibanez J."/>
            <person name="Aqrawi P."/>
            <person name="Gross S."/>
            <person name="Joshi V."/>
            <person name="Fowler G."/>
            <person name="Nazareth L."/>
            <person name="Reid J."/>
            <person name="Worley K."/>
            <person name="Petrosino J."/>
            <person name="Highlander S."/>
            <person name="Gibbs R."/>
        </authorList>
    </citation>
    <scope>NUCLEOTIDE SEQUENCE [LARGE SCALE GENOMIC DNA]</scope>
    <source>
        <strain evidence="1">DSM 16973</strain>
    </source>
</reference>
<proteinExistence type="predicted"/>
<name>E0NV07_9BACT</name>
<comment type="caution">
    <text evidence="1">The sequence shown here is derived from an EMBL/GenBank/DDBJ whole genome shotgun (WGS) entry which is preliminary data.</text>
</comment>